<sequence length="148" mass="16968">MEPLIVGILGAVISAIIGTLWYARSTPMGRWHMEYLGFDKLPEEERQKMIAEAKPKMWKSYLAQFFLSFLTSVFIGFVTSYTVQNGGPENAVYFYVFSVWFAFTVPMVGQNILWGTSGGSLAWKRFFSDIFMNLITYFIIAFVATLFF</sequence>
<keyword evidence="1" id="KW-0472">Membrane</keyword>
<evidence type="ECO:0000313" key="2">
    <source>
        <dbReference type="EMBL" id="PIR03973.1"/>
    </source>
</evidence>
<dbReference type="Pfam" id="PF08570">
    <property type="entry name" value="DUF1761"/>
    <property type="match status" value="1"/>
</dbReference>
<name>A0A2H0N503_9BACT</name>
<comment type="caution">
    <text evidence="2">The sequence shown here is derived from an EMBL/GenBank/DDBJ whole genome shotgun (WGS) entry which is preliminary data.</text>
</comment>
<dbReference type="AlphaFoldDB" id="A0A2H0N503"/>
<dbReference type="Proteomes" id="UP000229600">
    <property type="component" value="Unassembled WGS sequence"/>
</dbReference>
<reference evidence="2 3" key="1">
    <citation type="submission" date="2017-09" db="EMBL/GenBank/DDBJ databases">
        <title>Depth-based differentiation of microbial function through sediment-hosted aquifers and enrichment of novel symbionts in the deep terrestrial subsurface.</title>
        <authorList>
            <person name="Probst A.J."/>
            <person name="Ladd B."/>
            <person name="Jarett J.K."/>
            <person name="Geller-Mcgrath D.E."/>
            <person name="Sieber C.M."/>
            <person name="Emerson J.B."/>
            <person name="Anantharaman K."/>
            <person name="Thomas B.C."/>
            <person name="Malmstrom R."/>
            <person name="Stieglmeier M."/>
            <person name="Klingl A."/>
            <person name="Woyke T."/>
            <person name="Ryan C.M."/>
            <person name="Banfield J.F."/>
        </authorList>
    </citation>
    <scope>NUCLEOTIDE SEQUENCE [LARGE SCALE GENOMIC DNA]</scope>
    <source>
        <strain evidence="2">CG11_big_fil_rev_8_21_14_0_20_39_34</strain>
    </source>
</reference>
<gene>
    <name evidence="2" type="ORF">COV59_02200</name>
</gene>
<protein>
    <recommendedName>
        <fullName evidence="4">DUF1761 domain-containing protein</fullName>
    </recommendedName>
</protein>
<feature type="transmembrane region" description="Helical" evidence="1">
    <location>
        <begin position="126"/>
        <end position="147"/>
    </location>
</feature>
<dbReference type="InterPro" id="IPR013879">
    <property type="entry name" value="DUF1761"/>
</dbReference>
<proteinExistence type="predicted"/>
<feature type="transmembrane region" description="Helical" evidence="1">
    <location>
        <begin position="6"/>
        <end position="23"/>
    </location>
</feature>
<feature type="transmembrane region" description="Helical" evidence="1">
    <location>
        <begin position="61"/>
        <end position="81"/>
    </location>
</feature>
<evidence type="ECO:0000313" key="3">
    <source>
        <dbReference type="Proteomes" id="UP000229600"/>
    </source>
</evidence>
<keyword evidence="1" id="KW-0812">Transmembrane</keyword>
<accession>A0A2H0N503</accession>
<organism evidence="2 3">
    <name type="scientific">Candidatus Magasanikbacteria bacterium CG11_big_fil_rev_8_21_14_0_20_39_34</name>
    <dbReference type="NCBI Taxonomy" id="1974653"/>
    <lineage>
        <taxon>Bacteria</taxon>
        <taxon>Candidatus Magasanikiibacteriota</taxon>
    </lineage>
</organism>
<dbReference type="EMBL" id="PCWN01000007">
    <property type="protein sequence ID" value="PIR03973.1"/>
    <property type="molecule type" value="Genomic_DNA"/>
</dbReference>
<keyword evidence="1" id="KW-1133">Transmembrane helix</keyword>
<evidence type="ECO:0000256" key="1">
    <source>
        <dbReference type="SAM" id="Phobius"/>
    </source>
</evidence>
<feature type="transmembrane region" description="Helical" evidence="1">
    <location>
        <begin position="93"/>
        <end position="114"/>
    </location>
</feature>
<evidence type="ECO:0008006" key="4">
    <source>
        <dbReference type="Google" id="ProtNLM"/>
    </source>
</evidence>